<dbReference type="SUPFAM" id="SSF56112">
    <property type="entry name" value="Protein kinase-like (PK-like)"/>
    <property type="match status" value="1"/>
</dbReference>
<name>A0A3A8NLC8_9BACT</name>
<dbReference type="InterPro" id="IPR011009">
    <property type="entry name" value="Kinase-like_dom_sf"/>
</dbReference>
<evidence type="ECO:0000259" key="10">
    <source>
        <dbReference type="PROSITE" id="PS50011"/>
    </source>
</evidence>
<feature type="domain" description="Protein kinase" evidence="10">
    <location>
        <begin position="23"/>
        <end position="337"/>
    </location>
</feature>
<protein>
    <recommendedName>
        <fullName evidence="1">non-specific serine/threonine protein kinase</fullName>
        <ecNumber evidence="1">2.7.11.1</ecNumber>
    </recommendedName>
</protein>
<keyword evidence="6" id="KW-0067">ATP-binding</keyword>
<dbReference type="PANTHER" id="PTHR43671:SF98">
    <property type="entry name" value="SERINE_THREONINE-PROTEIN KINASE NEK11"/>
    <property type="match status" value="1"/>
</dbReference>
<dbReference type="PANTHER" id="PTHR43671">
    <property type="entry name" value="SERINE/THREONINE-PROTEIN KINASE NEK"/>
    <property type="match status" value="1"/>
</dbReference>
<dbReference type="GO" id="GO:0005524">
    <property type="term" value="F:ATP binding"/>
    <property type="evidence" value="ECO:0007669"/>
    <property type="project" value="UniProtKB-KW"/>
</dbReference>
<dbReference type="Gene3D" id="1.10.510.10">
    <property type="entry name" value="Transferase(Phosphotransferase) domain 1"/>
    <property type="match status" value="1"/>
</dbReference>
<feature type="region of interest" description="Disordered" evidence="9">
    <location>
        <begin position="373"/>
        <end position="418"/>
    </location>
</feature>
<dbReference type="GO" id="GO:0004674">
    <property type="term" value="F:protein serine/threonine kinase activity"/>
    <property type="evidence" value="ECO:0007669"/>
    <property type="project" value="UniProtKB-KW"/>
</dbReference>
<keyword evidence="12" id="KW-1185">Reference proteome</keyword>
<organism evidence="11 12">
    <name type="scientific">Corallococcus sicarius</name>
    <dbReference type="NCBI Taxonomy" id="2316726"/>
    <lineage>
        <taxon>Bacteria</taxon>
        <taxon>Pseudomonadati</taxon>
        <taxon>Myxococcota</taxon>
        <taxon>Myxococcia</taxon>
        <taxon>Myxococcales</taxon>
        <taxon>Cystobacterineae</taxon>
        <taxon>Myxococcaceae</taxon>
        <taxon>Corallococcus</taxon>
    </lineage>
</organism>
<evidence type="ECO:0000256" key="9">
    <source>
        <dbReference type="SAM" id="MobiDB-lite"/>
    </source>
</evidence>
<evidence type="ECO:0000256" key="8">
    <source>
        <dbReference type="ARBA" id="ARBA00048679"/>
    </source>
</evidence>
<dbReference type="EMBL" id="RAWG01000039">
    <property type="protein sequence ID" value="RKH45177.1"/>
    <property type="molecule type" value="Genomic_DNA"/>
</dbReference>
<evidence type="ECO:0000256" key="1">
    <source>
        <dbReference type="ARBA" id="ARBA00012513"/>
    </source>
</evidence>
<comment type="catalytic activity">
    <reaction evidence="7">
        <text>L-threonyl-[protein] + ATP = O-phospho-L-threonyl-[protein] + ADP + H(+)</text>
        <dbReference type="Rhea" id="RHEA:46608"/>
        <dbReference type="Rhea" id="RHEA-COMP:11060"/>
        <dbReference type="Rhea" id="RHEA-COMP:11605"/>
        <dbReference type="ChEBI" id="CHEBI:15378"/>
        <dbReference type="ChEBI" id="CHEBI:30013"/>
        <dbReference type="ChEBI" id="CHEBI:30616"/>
        <dbReference type="ChEBI" id="CHEBI:61977"/>
        <dbReference type="ChEBI" id="CHEBI:456216"/>
        <dbReference type="EC" id="2.7.11.1"/>
    </reaction>
</comment>
<gene>
    <name evidence="11" type="ORF">D7X12_08530</name>
</gene>
<keyword evidence="5 11" id="KW-0418">Kinase</keyword>
<dbReference type="OrthoDB" id="5521996at2"/>
<dbReference type="InterPro" id="IPR050660">
    <property type="entry name" value="NEK_Ser/Thr_kinase"/>
</dbReference>
<accession>A0A3A8NLC8</accession>
<dbReference type="Proteomes" id="UP000273405">
    <property type="component" value="Unassembled WGS sequence"/>
</dbReference>
<reference evidence="12" key="1">
    <citation type="submission" date="2018-09" db="EMBL/GenBank/DDBJ databases">
        <authorList>
            <person name="Livingstone P.G."/>
            <person name="Whitworth D.E."/>
        </authorList>
    </citation>
    <scope>NUCLEOTIDE SEQUENCE [LARGE SCALE GENOMIC DNA]</scope>
    <source>
        <strain evidence="12">CA040B</strain>
    </source>
</reference>
<evidence type="ECO:0000256" key="6">
    <source>
        <dbReference type="ARBA" id="ARBA00022840"/>
    </source>
</evidence>
<dbReference type="Gene3D" id="3.30.200.20">
    <property type="entry name" value="Phosphorylase Kinase, domain 1"/>
    <property type="match status" value="1"/>
</dbReference>
<comment type="catalytic activity">
    <reaction evidence="8">
        <text>L-seryl-[protein] + ATP = O-phospho-L-seryl-[protein] + ADP + H(+)</text>
        <dbReference type="Rhea" id="RHEA:17989"/>
        <dbReference type="Rhea" id="RHEA-COMP:9863"/>
        <dbReference type="Rhea" id="RHEA-COMP:11604"/>
        <dbReference type="ChEBI" id="CHEBI:15378"/>
        <dbReference type="ChEBI" id="CHEBI:29999"/>
        <dbReference type="ChEBI" id="CHEBI:30616"/>
        <dbReference type="ChEBI" id="CHEBI:83421"/>
        <dbReference type="ChEBI" id="CHEBI:456216"/>
        <dbReference type="EC" id="2.7.11.1"/>
    </reaction>
</comment>
<sequence>MATVSDPRSSGGAVLFCHGDTSYEFFQDLGTGRHGERVLLARPRTPAGYQGKVVLKCVALPEGPVPESYPRARARLEEEVRLARFLQHPNIARVHGLFEMKYGLCAAMECVEGFTLDALLSIAQVRGRYFSESFVLYVGAEVAAALAHAHTRTDDADVPLGIVNRDINPTHIRLRPGGGVVLTDFGVAFSRLGGRLATTLPRPPGEVIYSAPEVLLGEATDARADLFSLGLTLLEFATGRHLYLPGNLPPEDEGSRLSRQQHQQFLTAMVTAMELHLPPFVEDAIRHAMTFRVKDLASATFGLSKALRTVFHKLLRREKAARFATAAELESELRALLAMRGPYDGADAVREVQQALLEGGEALAELDLLEDEGGISPAFPAPRQDDLRTKPSPLRGADETPTEPGPRPLRVTAEEPPA</sequence>
<evidence type="ECO:0000313" key="12">
    <source>
        <dbReference type="Proteomes" id="UP000273405"/>
    </source>
</evidence>
<evidence type="ECO:0000256" key="3">
    <source>
        <dbReference type="ARBA" id="ARBA00022679"/>
    </source>
</evidence>
<dbReference type="RefSeq" id="WP_120624800.1">
    <property type="nucleotide sequence ID" value="NZ_RAWG01000039.1"/>
</dbReference>
<evidence type="ECO:0000256" key="7">
    <source>
        <dbReference type="ARBA" id="ARBA00047899"/>
    </source>
</evidence>
<evidence type="ECO:0000256" key="4">
    <source>
        <dbReference type="ARBA" id="ARBA00022741"/>
    </source>
</evidence>
<evidence type="ECO:0000256" key="2">
    <source>
        <dbReference type="ARBA" id="ARBA00022527"/>
    </source>
</evidence>
<evidence type="ECO:0000256" key="5">
    <source>
        <dbReference type="ARBA" id="ARBA00022777"/>
    </source>
</evidence>
<dbReference type="EC" id="2.7.11.1" evidence="1"/>
<keyword evidence="2 11" id="KW-0723">Serine/threonine-protein kinase</keyword>
<keyword evidence="4" id="KW-0547">Nucleotide-binding</keyword>
<evidence type="ECO:0000313" key="11">
    <source>
        <dbReference type="EMBL" id="RKH45177.1"/>
    </source>
</evidence>
<dbReference type="Pfam" id="PF00069">
    <property type="entry name" value="Pkinase"/>
    <property type="match status" value="1"/>
</dbReference>
<dbReference type="AlphaFoldDB" id="A0A3A8NLC8"/>
<dbReference type="PROSITE" id="PS50011">
    <property type="entry name" value="PROTEIN_KINASE_DOM"/>
    <property type="match status" value="1"/>
</dbReference>
<keyword evidence="3" id="KW-0808">Transferase</keyword>
<proteinExistence type="predicted"/>
<dbReference type="SMART" id="SM00220">
    <property type="entry name" value="S_TKc"/>
    <property type="match status" value="1"/>
</dbReference>
<comment type="caution">
    <text evidence="11">The sequence shown here is derived from an EMBL/GenBank/DDBJ whole genome shotgun (WGS) entry which is preliminary data.</text>
</comment>
<dbReference type="InterPro" id="IPR000719">
    <property type="entry name" value="Prot_kinase_dom"/>
</dbReference>